<comment type="pathway">
    <text evidence="4">Carbohydrate metabolism; tricarboxylic acid cycle.</text>
</comment>
<evidence type="ECO:0000256" key="4">
    <source>
        <dbReference type="ARBA" id="ARBA00005163"/>
    </source>
</evidence>
<dbReference type="InterPro" id="IPR014312">
    <property type="entry name" value="Succ_DH_anchor"/>
</dbReference>
<dbReference type="CDD" id="cd03495">
    <property type="entry name" value="SQR_TypeC_SdhD_like"/>
    <property type="match status" value="1"/>
</dbReference>
<feature type="transmembrane region" description="Helical" evidence="16">
    <location>
        <begin position="107"/>
        <end position="129"/>
    </location>
</feature>
<evidence type="ECO:0000256" key="1">
    <source>
        <dbReference type="ARBA" id="ARBA00001971"/>
    </source>
</evidence>
<comment type="cofactor">
    <cofactor evidence="1">
        <name>heme</name>
        <dbReference type="ChEBI" id="CHEBI:30413"/>
    </cofactor>
</comment>
<dbReference type="EMBL" id="JBBLZC010000043">
    <property type="protein sequence ID" value="MEK0086084.1"/>
    <property type="molecule type" value="Genomic_DNA"/>
</dbReference>
<evidence type="ECO:0000256" key="10">
    <source>
        <dbReference type="ARBA" id="ARBA00022692"/>
    </source>
</evidence>
<evidence type="ECO:0000256" key="15">
    <source>
        <dbReference type="ARBA" id="ARBA00023136"/>
    </source>
</evidence>
<sequence>MATTTEKFGTVVKSGVGHVMARGSIREGSRTWLLERMTSAALVPLSLWFLIGAVSLSGASYEEVRAWLTGPFNTTAMLLFVITLFWHAKLGAQVIIEDYVHHEGVKVVSLIALNFAAIALGLACVVAVLKVSLGS</sequence>
<comment type="caution">
    <text evidence="17">The sequence shown here is derived from an EMBL/GenBank/DDBJ whole genome shotgun (WGS) entry which is preliminary data.</text>
</comment>
<evidence type="ECO:0000256" key="9">
    <source>
        <dbReference type="ARBA" id="ARBA00022617"/>
    </source>
</evidence>
<accession>A0ABU8Y0F9</accession>
<dbReference type="Proteomes" id="UP001375743">
    <property type="component" value="Unassembled WGS sequence"/>
</dbReference>
<comment type="function">
    <text evidence="2">Membrane-anchoring subunit of succinate dehydrogenase (SDH).</text>
</comment>
<keyword evidence="11" id="KW-0479">Metal-binding</keyword>
<keyword evidence="13 16" id="KW-1133">Transmembrane helix</keyword>
<keyword evidence="9" id="KW-0349">Heme</keyword>
<evidence type="ECO:0000256" key="12">
    <source>
        <dbReference type="ARBA" id="ARBA00022982"/>
    </source>
</evidence>
<evidence type="ECO:0000256" key="5">
    <source>
        <dbReference type="ARBA" id="ARBA00011558"/>
    </source>
</evidence>
<dbReference type="RefSeq" id="WP_418161926.1">
    <property type="nucleotide sequence ID" value="NZ_JBBLZC010000043.1"/>
</dbReference>
<dbReference type="SUPFAM" id="SSF81343">
    <property type="entry name" value="Fumarate reductase respiratory complex transmembrane subunits"/>
    <property type="match status" value="1"/>
</dbReference>
<evidence type="ECO:0000256" key="2">
    <source>
        <dbReference type="ARBA" id="ARBA00004050"/>
    </source>
</evidence>
<keyword evidence="18" id="KW-1185">Reference proteome</keyword>
<organism evidence="17 18">
    <name type="scientific">Benzoatithermus flavus</name>
    <dbReference type="NCBI Taxonomy" id="3108223"/>
    <lineage>
        <taxon>Bacteria</taxon>
        <taxon>Pseudomonadati</taxon>
        <taxon>Pseudomonadota</taxon>
        <taxon>Alphaproteobacteria</taxon>
        <taxon>Geminicoccales</taxon>
        <taxon>Geminicoccaceae</taxon>
        <taxon>Benzoatithermus</taxon>
    </lineage>
</organism>
<evidence type="ECO:0000256" key="3">
    <source>
        <dbReference type="ARBA" id="ARBA00004141"/>
    </source>
</evidence>
<keyword evidence="15 16" id="KW-0472">Membrane</keyword>
<dbReference type="Gene3D" id="1.20.1300.10">
    <property type="entry name" value="Fumarate reductase/succinate dehydrogenase, transmembrane subunit"/>
    <property type="match status" value="1"/>
</dbReference>
<evidence type="ECO:0000256" key="6">
    <source>
        <dbReference type="ARBA" id="ARBA00019425"/>
    </source>
</evidence>
<dbReference type="InterPro" id="IPR034804">
    <property type="entry name" value="SQR/QFR_C/D"/>
</dbReference>
<evidence type="ECO:0000256" key="11">
    <source>
        <dbReference type="ARBA" id="ARBA00022723"/>
    </source>
</evidence>
<evidence type="ECO:0000256" key="13">
    <source>
        <dbReference type="ARBA" id="ARBA00022989"/>
    </source>
</evidence>
<feature type="transmembrane region" description="Helical" evidence="16">
    <location>
        <begin position="67"/>
        <end position="86"/>
    </location>
</feature>
<gene>
    <name evidence="17" type="primary">sdhD</name>
    <name evidence="17" type="ORF">U1T56_23245</name>
</gene>
<keyword evidence="14" id="KW-0408">Iron</keyword>
<evidence type="ECO:0000256" key="7">
    <source>
        <dbReference type="ARBA" id="ARBA00022448"/>
    </source>
</evidence>
<keyword evidence="8" id="KW-0816">Tricarboxylic acid cycle</keyword>
<evidence type="ECO:0000256" key="14">
    <source>
        <dbReference type="ARBA" id="ARBA00023004"/>
    </source>
</evidence>
<evidence type="ECO:0000256" key="8">
    <source>
        <dbReference type="ARBA" id="ARBA00022532"/>
    </source>
</evidence>
<reference evidence="17 18" key="1">
    <citation type="submission" date="2024-01" db="EMBL/GenBank/DDBJ databases">
        <title>Multi-omics insights into the function and evolution of sodium benzoate biodegradation pathways in Benzoatithermus flavus gen. nov., sp. nov. from hot spring.</title>
        <authorList>
            <person name="Hu C.-J."/>
            <person name="Li W.-J."/>
        </authorList>
    </citation>
    <scope>NUCLEOTIDE SEQUENCE [LARGE SCALE GENOMIC DNA]</scope>
    <source>
        <strain evidence="17 18">SYSU G07066</strain>
    </source>
</reference>
<dbReference type="NCBIfam" id="TIGR02968">
    <property type="entry name" value="succ_dehyd_anc"/>
    <property type="match status" value="1"/>
</dbReference>
<evidence type="ECO:0000256" key="16">
    <source>
        <dbReference type="SAM" id="Phobius"/>
    </source>
</evidence>
<keyword evidence="7" id="KW-0813">Transport</keyword>
<dbReference type="Pfam" id="PF01127">
    <property type="entry name" value="Sdh_cyt"/>
    <property type="match status" value="1"/>
</dbReference>
<dbReference type="InterPro" id="IPR000701">
    <property type="entry name" value="SuccDH_FuR_B_TM-su"/>
</dbReference>
<feature type="transmembrane region" description="Helical" evidence="16">
    <location>
        <begin position="40"/>
        <end position="61"/>
    </location>
</feature>
<keyword evidence="12" id="KW-0249">Electron transport</keyword>
<keyword evidence="10 16" id="KW-0812">Transmembrane</keyword>
<evidence type="ECO:0000313" key="18">
    <source>
        <dbReference type="Proteomes" id="UP001375743"/>
    </source>
</evidence>
<name>A0ABU8Y0F9_9PROT</name>
<proteinExistence type="predicted"/>
<evidence type="ECO:0000313" key="17">
    <source>
        <dbReference type="EMBL" id="MEK0086084.1"/>
    </source>
</evidence>
<protein>
    <recommendedName>
        <fullName evidence="6">Succinate dehydrogenase hydrophobic membrane anchor subunit</fullName>
    </recommendedName>
</protein>
<comment type="subcellular location">
    <subcellularLocation>
        <location evidence="3">Membrane</location>
        <topology evidence="3">Multi-pass membrane protein</topology>
    </subcellularLocation>
</comment>
<comment type="subunit">
    <text evidence="5">Part of an enzyme complex containing four subunits: a flavoprotein, an iron-sulfur protein, plus two membrane-anchoring proteins, SdhC and SdhD.</text>
</comment>